<evidence type="ECO:0000256" key="4">
    <source>
        <dbReference type="ARBA" id="ARBA00023136"/>
    </source>
</evidence>
<name>A0ABR6XZ32_9FLAO</name>
<feature type="transmembrane region" description="Helical" evidence="5">
    <location>
        <begin position="165"/>
        <end position="183"/>
    </location>
</feature>
<feature type="transmembrane region" description="Helical" evidence="5">
    <location>
        <begin position="119"/>
        <end position="136"/>
    </location>
</feature>
<dbReference type="GO" id="GO:0016874">
    <property type="term" value="F:ligase activity"/>
    <property type="evidence" value="ECO:0007669"/>
    <property type="project" value="UniProtKB-KW"/>
</dbReference>
<evidence type="ECO:0000256" key="5">
    <source>
        <dbReference type="SAM" id="Phobius"/>
    </source>
</evidence>
<gene>
    <name evidence="7" type="ORF">H6H04_05055</name>
</gene>
<feature type="transmembrane region" description="Helical" evidence="5">
    <location>
        <begin position="64"/>
        <end position="83"/>
    </location>
</feature>
<evidence type="ECO:0000259" key="6">
    <source>
        <dbReference type="Pfam" id="PF04932"/>
    </source>
</evidence>
<feature type="transmembrane region" description="Helical" evidence="5">
    <location>
        <begin position="396"/>
        <end position="412"/>
    </location>
</feature>
<organism evidence="7 8">
    <name type="scientific">Winogradskyella echinorum</name>
    <dbReference type="NCBI Taxonomy" id="538189"/>
    <lineage>
        <taxon>Bacteria</taxon>
        <taxon>Pseudomonadati</taxon>
        <taxon>Bacteroidota</taxon>
        <taxon>Flavobacteriia</taxon>
        <taxon>Flavobacteriales</taxon>
        <taxon>Flavobacteriaceae</taxon>
        <taxon>Winogradskyella</taxon>
    </lineage>
</organism>
<protein>
    <submittedName>
        <fullName evidence="7">O-antigen ligase family protein</fullName>
    </submittedName>
</protein>
<proteinExistence type="predicted"/>
<comment type="caution">
    <text evidence="7">The sequence shown here is derived from an EMBL/GenBank/DDBJ whole genome shotgun (WGS) entry which is preliminary data.</text>
</comment>
<dbReference type="InterPro" id="IPR007016">
    <property type="entry name" value="O-antigen_ligase-rel_domated"/>
</dbReference>
<dbReference type="Pfam" id="PF04932">
    <property type="entry name" value="Wzy_C"/>
    <property type="match status" value="1"/>
</dbReference>
<evidence type="ECO:0000256" key="3">
    <source>
        <dbReference type="ARBA" id="ARBA00022989"/>
    </source>
</evidence>
<dbReference type="PANTHER" id="PTHR37422">
    <property type="entry name" value="TEICHURONIC ACID BIOSYNTHESIS PROTEIN TUAE"/>
    <property type="match status" value="1"/>
</dbReference>
<keyword evidence="8" id="KW-1185">Reference proteome</keyword>
<dbReference type="EMBL" id="JACOME010000001">
    <property type="protein sequence ID" value="MBC3845736.1"/>
    <property type="molecule type" value="Genomic_DNA"/>
</dbReference>
<accession>A0ABR6XZ32</accession>
<keyword evidence="7" id="KW-0436">Ligase</keyword>
<feature type="domain" description="O-antigen ligase-related" evidence="6">
    <location>
        <begin position="200"/>
        <end position="354"/>
    </location>
</feature>
<feature type="transmembrane region" description="Helical" evidence="5">
    <location>
        <begin position="370"/>
        <end position="390"/>
    </location>
</feature>
<dbReference type="Proteomes" id="UP000607435">
    <property type="component" value="Unassembled WGS sequence"/>
</dbReference>
<evidence type="ECO:0000256" key="2">
    <source>
        <dbReference type="ARBA" id="ARBA00022692"/>
    </source>
</evidence>
<dbReference type="RefSeq" id="WP_186844834.1">
    <property type="nucleotide sequence ID" value="NZ_JACOME010000001.1"/>
</dbReference>
<feature type="transmembrane region" description="Helical" evidence="5">
    <location>
        <begin position="217"/>
        <end position="234"/>
    </location>
</feature>
<feature type="transmembrane region" description="Helical" evidence="5">
    <location>
        <begin position="36"/>
        <end position="52"/>
    </location>
</feature>
<comment type="subcellular location">
    <subcellularLocation>
        <location evidence="1">Membrane</location>
        <topology evidence="1">Multi-pass membrane protein</topology>
    </subcellularLocation>
</comment>
<feature type="transmembrane region" description="Helical" evidence="5">
    <location>
        <begin position="241"/>
        <end position="260"/>
    </location>
</feature>
<evidence type="ECO:0000313" key="7">
    <source>
        <dbReference type="EMBL" id="MBC3845736.1"/>
    </source>
</evidence>
<reference evidence="7 8" key="1">
    <citation type="submission" date="2020-08" db="EMBL/GenBank/DDBJ databases">
        <title>Winogradskyella ouciana sp. nov., isolated from the hadal seawater of the Mariana Trench.</title>
        <authorList>
            <person name="He X."/>
        </authorList>
    </citation>
    <scope>NUCLEOTIDE SEQUENCE [LARGE SCALE GENOMIC DNA]</scope>
    <source>
        <strain evidence="7 8">KCTC 22026</strain>
    </source>
</reference>
<keyword evidence="2 5" id="KW-0812">Transmembrane</keyword>
<feature type="transmembrane region" description="Helical" evidence="5">
    <location>
        <begin position="89"/>
        <end position="107"/>
    </location>
</feature>
<keyword evidence="4 5" id="KW-0472">Membrane</keyword>
<keyword evidence="3 5" id="KW-1133">Transmembrane helix</keyword>
<evidence type="ECO:0000256" key="1">
    <source>
        <dbReference type="ARBA" id="ARBA00004141"/>
    </source>
</evidence>
<evidence type="ECO:0000313" key="8">
    <source>
        <dbReference type="Proteomes" id="UP000607435"/>
    </source>
</evidence>
<sequence length="417" mass="49052">MTQENLNKAKSWSAQFLYLSTLSLSLFPILKENYGSITIIIFGLALLIYSIINKEKVQFKFKYLYLTIPFIIVFCNLLFSNGILDHSIILQKNVSFLLIPILFGFFPRELNVRNILNRSLDVFTIACCLLAIYYFYEFLKSNEINYLFSIDNSYQSLFRASVYEIPLSGIHPTYSSMFFLFSFTHNSIKFFQGSYYRIIFLAICGFMIFMLSAKGVLILLAITVVICVFTLLKVTIFKRVLIFIFFSIIFGTLIFCIPTVKARVDEIYNEYNSELKGLYTTATNIRLAVFKCSIELAKENYISGVGLENIQEELNNCYKNNYDSDFYLKSKYDTHNYYLYILISTGILGIVLFLFYLFKVLNYTLETRSLLFFLFVLQIFLINFVENFMYRHHGQIFWNWYLCLFVLSLHNYKKEIK</sequence>
<feature type="transmembrane region" description="Helical" evidence="5">
    <location>
        <begin position="195"/>
        <end position="211"/>
    </location>
</feature>
<dbReference type="InterPro" id="IPR051533">
    <property type="entry name" value="WaaL-like"/>
</dbReference>
<feature type="transmembrane region" description="Helical" evidence="5">
    <location>
        <begin position="337"/>
        <end position="358"/>
    </location>
</feature>
<dbReference type="PANTHER" id="PTHR37422:SF17">
    <property type="entry name" value="O-ANTIGEN LIGASE"/>
    <property type="match status" value="1"/>
</dbReference>
<feature type="transmembrane region" description="Helical" evidence="5">
    <location>
        <begin position="12"/>
        <end position="30"/>
    </location>
</feature>